<evidence type="ECO:0000256" key="2">
    <source>
        <dbReference type="ARBA" id="ARBA00022679"/>
    </source>
</evidence>
<dbReference type="InterPro" id="IPR023213">
    <property type="entry name" value="CAT-like_dom_sf"/>
</dbReference>
<protein>
    <submittedName>
        <fullName evidence="4">Uncharacterized protein</fullName>
    </submittedName>
</protein>
<dbReference type="Pfam" id="PF02458">
    <property type="entry name" value="Transferase"/>
    <property type="match status" value="1"/>
</dbReference>
<comment type="similarity">
    <text evidence="1">Belongs to the plant acyltransferase family.</text>
</comment>
<dbReference type="PANTHER" id="PTHR31623">
    <property type="entry name" value="F21J9.9"/>
    <property type="match status" value="1"/>
</dbReference>
<gene>
    <name evidence="4" type="ORF">SVIM_LOCUS43598</name>
</gene>
<sequence>MEIQIISKEIIKPSAPTPHHLRTYKLSAVDQLAAFAADIPIILFYSPTEEISSKNSDHLKKSMAKTLTLFYPFAGRIKDDSSIDCNDEGATYIEAHVAGNMSMILQQPGMDQLEQLQSCKPDENVDEPCGKVMLAAQVNYFDCGGIAISVRIRHRIGDASSLAGFVKCWGAISCGIYDNNAGTVVDCSSLFPPQDLSDMSFLYSLIPRSSCNISTKRFVFEGPKLAALRGKLCSGPYLNRPTRFEAVSALIWGVVGEDSESKKVNRPATIAVDMRKRVDPPLPQHCIGNVVHLAEANWENKAVDYNGLAGKIHESISMINSDYVRQAYADGTFFSLMRQRMAEMAEDPNSFRGVIGFSSWCKFRFYEVDFGWGKPIWVGTSLRLAPNWVMLLDTRDGEGMEVRIALPNEEMVKFEQKSRHLAYVLSLQPYELLCRVPFFFTLFLMKNLDVSCV</sequence>
<accession>A0A6N2K764</accession>
<proteinExistence type="inferred from homology"/>
<keyword evidence="2" id="KW-0808">Transferase</keyword>
<dbReference type="AlphaFoldDB" id="A0A6N2K764"/>
<evidence type="ECO:0000313" key="4">
    <source>
        <dbReference type="EMBL" id="VFU24178.1"/>
    </source>
</evidence>
<reference evidence="4" key="1">
    <citation type="submission" date="2019-03" db="EMBL/GenBank/DDBJ databases">
        <authorList>
            <person name="Mank J."/>
            <person name="Almeida P."/>
        </authorList>
    </citation>
    <scope>NUCLEOTIDE SEQUENCE</scope>
    <source>
        <strain evidence="4">78183</strain>
    </source>
</reference>
<evidence type="ECO:0000256" key="1">
    <source>
        <dbReference type="ARBA" id="ARBA00009861"/>
    </source>
</evidence>
<dbReference type="EMBL" id="CAADRP010000158">
    <property type="protein sequence ID" value="VFU24178.1"/>
    <property type="molecule type" value="Genomic_DNA"/>
</dbReference>
<dbReference type="PANTHER" id="PTHR31623:SF28">
    <property type="entry name" value="BAHD ACYLTRANSFERASE"/>
    <property type="match status" value="1"/>
</dbReference>
<evidence type="ECO:0000256" key="3">
    <source>
        <dbReference type="ARBA" id="ARBA00023315"/>
    </source>
</evidence>
<keyword evidence="3" id="KW-0012">Acyltransferase</keyword>
<name>A0A6N2K764_SALVM</name>
<organism evidence="4">
    <name type="scientific">Salix viminalis</name>
    <name type="common">Common osier</name>
    <name type="synonym">Basket willow</name>
    <dbReference type="NCBI Taxonomy" id="40686"/>
    <lineage>
        <taxon>Eukaryota</taxon>
        <taxon>Viridiplantae</taxon>
        <taxon>Streptophyta</taxon>
        <taxon>Embryophyta</taxon>
        <taxon>Tracheophyta</taxon>
        <taxon>Spermatophyta</taxon>
        <taxon>Magnoliopsida</taxon>
        <taxon>eudicotyledons</taxon>
        <taxon>Gunneridae</taxon>
        <taxon>Pentapetalae</taxon>
        <taxon>rosids</taxon>
        <taxon>fabids</taxon>
        <taxon>Malpighiales</taxon>
        <taxon>Salicaceae</taxon>
        <taxon>Saliceae</taxon>
        <taxon>Salix</taxon>
    </lineage>
</organism>
<dbReference type="Gene3D" id="3.30.559.10">
    <property type="entry name" value="Chloramphenicol acetyltransferase-like domain"/>
    <property type="match status" value="2"/>
</dbReference>
<dbReference type="GO" id="GO:0016746">
    <property type="term" value="F:acyltransferase activity"/>
    <property type="evidence" value="ECO:0007669"/>
    <property type="project" value="UniProtKB-KW"/>
</dbReference>